<comment type="caution">
    <text evidence="1">The sequence shown here is derived from an EMBL/GenBank/DDBJ whole genome shotgun (WGS) entry which is preliminary data.</text>
</comment>
<organism evidence="1 2">
    <name type="scientific">Canavalia gladiata</name>
    <name type="common">Sword bean</name>
    <name type="synonym">Dolichos gladiatus</name>
    <dbReference type="NCBI Taxonomy" id="3824"/>
    <lineage>
        <taxon>Eukaryota</taxon>
        <taxon>Viridiplantae</taxon>
        <taxon>Streptophyta</taxon>
        <taxon>Embryophyta</taxon>
        <taxon>Tracheophyta</taxon>
        <taxon>Spermatophyta</taxon>
        <taxon>Magnoliopsida</taxon>
        <taxon>eudicotyledons</taxon>
        <taxon>Gunneridae</taxon>
        <taxon>Pentapetalae</taxon>
        <taxon>rosids</taxon>
        <taxon>fabids</taxon>
        <taxon>Fabales</taxon>
        <taxon>Fabaceae</taxon>
        <taxon>Papilionoideae</taxon>
        <taxon>50 kb inversion clade</taxon>
        <taxon>NPAAA clade</taxon>
        <taxon>indigoferoid/millettioid clade</taxon>
        <taxon>Phaseoleae</taxon>
        <taxon>Canavalia</taxon>
    </lineage>
</organism>
<protein>
    <submittedName>
        <fullName evidence="1">Uncharacterized protein</fullName>
    </submittedName>
</protein>
<proteinExistence type="predicted"/>
<evidence type="ECO:0000313" key="2">
    <source>
        <dbReference type="Proteomes" id="UP001367508"/>
    </source>
</evidence>
<dbReference type="EMBL" id="JAYMYQ010000007">
    <property type="protein sequence ID" value="KAK7320963.1"/>
    <property type="molecule type" value="Genomic_DNA"/>
</dbReference>
<dbReference type="Proteomes" id="UP001367508">
    <property type="component" value="Unassembled WGS sequence"/>
</dbReference>
<sequence>MRERSFGKRGAFLRIDEKGIKGFSTKNFHISAPPTTPQHPETLTLSPPLIPTSANSVLAIDLVAIDPELAKFTLPGLEIGRIICGHGANVEDDRWRLFHQTEAWKPRLNLFDVEEASGRFRSTSETPENAGRTKSGNVWWCRAVAGVEEEEEREGSPAAVL</sequence>
<reference evidence="1 2" key="1">
    <citation type="submission" date="2024-01" db="EMBL/GenBank/DDBJ databases">
        <title>The genomes of 5 underutilized Papilionoideae crops provide insights into root nodulation and disease resistanc.</title>
        <authorList>
            <person name="Jiang F."/>
        </authorList>
    </citation>
    <scope>NUCLEOTIDE SEQUENCE [LARGE SCALE GENOMIC DNA]</scope>
    <source>
        <strain evidence="1">LVBAO_FW01</strain>
        <tissue evidence="1">Leaves</tissue>
    </source>
</reference>
<accession>A0AAN9KSB0</accession>
<name>A0AAN9KSB0_CANGL</name>
<evidence type="ECO:0000313" key="1">
    <source>
        <dbReference type="EMBL" id="KAK7320963.1"/>
    </source>
</evidence>
<dbReference type="AlphaFoldDB" id="A0AAN9KSB0"/>
<gene>
    <name evidence="1" type="ORF">VNO77_30966</name>
</gene>
<keyword evidence="2" id="KW-1185">Reference proteome</keyword>